<comment type="subcellular location">
    <subcellularLocation>
        <location evidence="1">Membrane</location>
        <topology evidence="1">Single-pass membrane protein</topology>
    </subcellularLocation>
</comment>
<dbReference type="FunFam" id="3.40.50.2000:FF:000038">
    <property type="entry name" value="UDP-GlucuronosylTransferase"/>
    <property type="match status" value="2"/>
</dbReference>
<proteinExistence type="inferred from homology"/>
<organism evidence="13 14">
    <name type="scientific">Strongyloides venezuelensis</name>
    <name type="common">Threadworm</name>
    <dbReference type="NCBI Taxonomy" id="75913"/>
    <lineage>
        <taxon>Eukaryota</taxon>
        <taxon>Metazoa</taxon>
        <taxon>Ecdysozoa</taxon>
        <taxon>Nematoda</taxon>
        <taxon>Chromadorea</taxon>
        <taxon>Rhabditida</taxon>
        <taxon>Tylenchina</taxon>
        <taxon>Panagrolaimomorpha</taxon>
        <taxon>Strongyloidoidea</taxon>
        <taxon>Strongyloididae</taxon>
        <taxon>Strongyloides</taxon>
    </lineage>
</organism>
<evidence type="ECO:0000256" key="11">
    <source>
        <dbReference type="SAM" id="Phobius"/>
    </source>
</evidence>
<keyword evidence="6 11" id="KW-0812">Transmembrane</keyword>
<dbReference type="WBParaSite" id="SVE_0349800.1">
    <property type="protein sequence ID" value="SVE_0349800.1"/>
    <property type="gene ID" value="SVE_0349800"/>
</dbReference>
<keyword evidence="9 11" id="KW-0472">Membrane</keyword>
<dbReference type="Pfam" id="PF00201">
    <property type="entry name" value="UDPGT"/>
    <property type="match status" value="2"/>
</dbReference>
<evidence type="ECO:0000313" key="13">
    <source>
        <dbReference type="Proteomes" id="UP000035680"/>
    </source>
</evidence>
<evidence type="ECO:0000256" key="8">
    <source>
        <dbReference type="ARBA" id="ARBA00022989"/>
    </source>
</evidence>
<sequence>MFFNILYILCLLILPHEGYKILIFNPKLGHSHVNFFGQIADILVEAGHNVTVIVADMDLTITHPGTYKANIYHISADPIVADLLTNKTRLNKMWETSSSTWAQFDMFNDFMKGNILSAKKIFHDNELANFVKKQKFDLAITEVFNLYMYGLFKAWNIPATVSGSAVGLMDYNYEIFGMHFPSSHIPTLMQPSYDKMGYNERFSNFMSYIFTKIMNRVMSYEYSLQVEFDKKYGKNFFDPFKLIGDTSFILLNSNPFLDIPGPKTPKMVEIAGIGIHEPKTLNEHWDKILSLRKYTVLISFGSFARSSEMPERMKNGIIETVRKMQNITFIWKYEKPEDGISYGISNLILSKWVPQNDLLNDSRLSLFITHGGANSIAELSFRGVPAIAIPVFADQFRNAKLIEKHDTGLVMDKSLLENPSKLQKNINNILIDKRYIKNAYLVSQRLKKRPISSKTLLIQHIEFACQFGPLPVLDLEIVLNFTECYKILVYNPKFGHSHVNYLSQIADILIDKGHDVTVISVDIDMNIKHPGAYKAKVYNVPGDPIAMDILTNKSKLNDMWETEESFSHQAELLNDFFRSLYLTSLKVFNDKELELFAKSQNFDLAISEMFSIYSFGLFKAWGIKSSISVSSLGLLDFTYETFGLAFPSSFIPTSMNAMSDTMTYSERFFNFIIHFLTKLRARAMNHHQLLQKEFDEKYGKGFYDGPKMVGNSSYIIINSSPFFDIPGPKAPKMIEISGLGIPKQNSLNEYWNKIMNLRKNTILISFGSFAKSSKMPIEMKKSIIETIKKFSDTTFIWKYETPEDGFGKNVENLILNKWVPQNDLLNDKRLSLFISHGGINSCNEIAYAGIKALLIPIFGDQFRNAKLIEKRNIGKVMEKKKLSDPKALESMIRELLTNEHFTKSAKRTSNLLKNSPLHSVELLTKVVEFTAEFGPFPDLDMASRNMSIIEYYNLDIVVPILVFLLLCVVLSFYCVSIIVKLILFKKEKSE</sequence>
<evidence type="ECO:0000256" key="6">
    <source>
        <dbReference type="ARBA" id="ARBA00022692"/>
    </source>
</evidence>
<evidence type="ECO:0000256" key="10">
    <source>
        <dbReference type="ARBA" id="ARBA00047475"/>
    </source>
</evidence>
<evidence type="ECO:0000256" key="7">
    <source>
        <dbReference type="ARBA" id="ARBA00022729"/>
    </source>
</evidence>
<evidence type="ECO:0000256" key="2">
    <source>
        <dbReference type="ARBA" id="ARBA00009995"/>
    </source>
</evidence>
<dbReference type="GO" id="GO:0015020">
    <property type="term" value="F:glucuronosyltransferase activity"/>
    <property type="evidence" value="ECO:0007669"/>
    <property type="project" value="UniProtKB-EC"/>
</dbReference>
<keyword evidence="5" id="KW-0808">Transferase</keyword>
<dbReference type="EC" id="2.4.1.17" evidence="3"/>
<keyword evidence="8 11" id="KW-1133">Transmembrane helix</keyword>
<dbReference type="Gene3D" id="3.40.50.2000">
    <property type="entry name" value="Glycogen Phosphorylase B"/>
    <property type="match status" value="2"/>
</dbReference>
<feature type="chain" id="PRO_5005329313" description="glucuronosyltransferase" evidence="12">
    <location>
        <begin position="19"/>
        <end position="990"/>
    </location>
</feature>
<comment type="similarity">
    <text evidence="2">Belongs to the UDP-glycosyltransferase family.</text>
</comment>
<evidence type="ECO:0000256" key="3">
    <source>
        <dbReference type="ARBA" id="ARBA00012544"/>
    </source>
</evidence>
<evidence type="ECO:0000256" key="9">
    <source>
        <dbReference type="ARBA" id="ARBA00023136"/>
    </source>
</evidence>
<accession>A0A0K0F3W3</accession>
<keyword evidence="4" id="KW-0328">Glycosyltransferase</keyword>
<comment type="catalytic activity">
    <reaction evidence="10">
        <text>glucuronate acceptor + UDP-alpha-D-glucuronate = acceptor beta-D-glucuronoside + UDP + H(+)</text>
        <dbReference type="Rhea" id="RHEA:21032"/>
        <dbReference type="ChEBI" id="CHEBI:15378"/>
        <dbReference type="ChEBI" id="CHEBI:58052"/>
        <dbReference type="ChEBI" id="CHEBI:58223"/>
        <dbReference type="ChEBI" id="CHEBI:132367"/>
        <dbReference type="ChEBI" id="CHEBI:132368"/>
        <dbReference type="EC" id="2.4.1.17"/>
    </reaction>
</comment>
<keyword evidence="13" id="KW-1185">Reference proteome</keyword>
<dbReference type="CDD" id="cd03784">
    <property type="entry name" value="GT1_Gtf-like"/>
    <property type="match status" value="2"/>
</dbReference>
<dbReference type="STRING" id="75913.A0A0K0F3W3"/>
<dbReference type="PANTHER" id="PTHR48043:SF23">
    <property type="entry name" value="UDP-GLUCURONOSYLTRANSFERASE"/>
    <property type="match status" value="1"/>
</dbReference>
<evidence type="ECO:0000256" key="4">
    <source>
        <dbReference type="ARBA" id="ARBA00022676"/>
    </source>
</evidence>
<protein>
    <recommendedName>
        <fullName evidence="3">glucuronosyltransferase</fullName>
        <ecNumber evidence="3">2.4.1.17</ecNumber>
    </recommendedName>
</protein>
<dbReference type="InterPro" id="IPR002213">
    <property type="entry name" value="UDP_glucos_trans"/>
</dbReference>
<name>A0A0K0F3W3_STRVS</name>
<keyword evidence="7 12" id="KW-0732">Signal</keyword>
<evidence type="ECO:0000256" key="5">
    <source>
        <dbReference type="ARBA" id="ARBA00022679"/>
    </source>
</evidence>
<dbReference type="AlphaFoldDB" id="A0A0K0F3W3"/>
<dbReference type="PANTHER" id="PTHR48043">
    <property type="entry name" value="EG:EG0003.4 PROTEIN-RELATED"/>
    <property type="match status" value="1"/>
</dbReference>
<dbReference type="Proteomes" id="UP000035680">
    <property type="component" value="Unassembled WGS sequence"/>
</dbReference>
<dbReference type="SUPFAM" id="SSF53756">
    <property type="entry name" value="UDP-Glycosyltransferase/glycogen phosphorylase"/>
    <property type="match status" value="2"/>
</dbReference>
<feature type="transmembrane region" description="Helical" evidence="11">
    <location>
        <begin position="956"/>
        <end position="983"/>
    </location>
</feature>
<dbReference type="GO" id="GO:0016020">
    <property type="term" value="C:membrane"/>
    <property type="evidence" value="ECO:0007669"/>
    <property type="project" value="UniProtKB-SubCell"/>
</dbReference>
<evidence type="ECO:0000313" key="14">
    <source>
        <dbReference type="WBParaSite" id="SVE_0349800.1"/>
    </source>
</evidence>
<reference evidence="13" key="1">
    <citation type="submission" date="2014-07" db="EMBL/GenBank/DDBJ databases">
        <authorList>
            <person name="Martin A.A"/>
            <person name="De Silva N."/>
        </authorList>
    </citation>
    <scope>NUCLEOTIDE SEQUENCE</scope>
</reference>
<evidence type="ECO:0000256" key="1">
    <source>
        <dbReference type="ARBA" id="ARBA00004167"/>
    </source>
</evidence>
<evidence type="ECO:0000256" key="12">
    <source>
        <dbReference type="SAM" id="SignalP"/>
    </source>
</evidence>
<reference evidence="14" key="2">
    <citation type="submission" date="2015-08" db="UniProtKB">
        <authorList>
            <consortium name="WormBaseParasite"/>
        </authorList>
    </citation>
    <scope>IDENTIFICATION</scope>
</reference>
<feature type="signal peptide" evidence="12">
    <location>
        <begin position="1"/>
        <end position="18"/>
    </location>
</feature>
<dbReference type="InterPro" id="IPR050271">
    <property type="entry name" value="UDP-glycosyltransferase"/>
</dbReference>